<reference evidence="2 3" key="1">
    <citation type="submission" date="2016-10" db="EMBL/GenBank/DDBJ databases">
        <authorList>
            <person name="de Groot N.N."/>
        </authorList>
    </citation>
    <scope>NUCLEOTIDE SEQUENCE [LARGE SCALE GENOMIC DNA]</scope>
    <source>
        <strain evidence="2 3">CGMCC 1.10238</strain>
    </source>
</reference>
<reference evidence="1 4" key="2">
    <citation type="submission" date="2021-06" db="EMBL/GenBank/DDBJ databases">
        <title>Whole genome sequence of Paenibacillus sophorae DSM23020 for comparative genomics.</title>
        <authorList>
            <person name="Kim M.-J."/>
            <person name="Lee G."/>
            <person name="Shin J.-H."/>
        </authorList>
    </citation>
    <scope>NUCLEOTIDE SEQUENCE [LARGE SCALE GENOMIC DNA]</scope>
    <source>
        <strain evidence="1 4">DSM 23020</strain>
    </source>
</reference>
<organism evidence="2 3">
    <name type="scientific">Paenibacillus sophorae</name>
    <dbReference type="NCBI Taxonomy" id="1333845"/>
    <lineage>
        <taxon>Bacteria</taxon>
        <taxon>Bacillati</taxon>
        <taxon>Bacillota</taxon>
        <taxon>Bacilli</taxon>
        <taxon>Bacillales</taxon>
        <taxon>Paenibacillaceae</taxon>
        <taxon>Paenibacillus</taxon>
    </lineage>
</organism>
<evidence type="ECO:0000313" key="3">
    <source>
        <dbReference type="Proteomes" id="UP000198809"/>
    </source>
</evidence>
<evidence type="ECO:0000313" key="4">
    <source>
        <dbReference type="Proteomes" id="UP000683429"/>
    </source>
</evidence>
<dbReference type="Proteomes" id="UP000198809">
    <property type="component" value="Unassembled WGS sequence"/>
</dbReference>
<dbReference type="OrthoDB" id="4274468at2"/>
<gene>
    <name evidence="1" type="ORF">KP014_02500</name>
    <name evidence="2" type="ORF">SAMN04487895_102421</name>
</gene>
<protein>
    <submittedName>
        <fullName evidence="2">Uncharacterized protein</fullName>
    </submittedName>
</protein>
<keyword evidence="4" id="KW-1185">Reference proteome</keyword>
<evidence type="ECO:0000313" key="1">
    <source>
        <dbReference type="EMBL" id="QWU16165.1"/>
    </source>
</evidence>
<name>A0A1H8J127_9BACL</name>
<dbReference type="STRING" id="1333845.SAMN04487895_102421"/>
<dbReference type="RefSeq" id="WP_036596964.1">
    <property type="nucleotide sequence ID" value="NZ_CP076607.1"/>
</dbReference>
<evidence type="ECO:0000313" key="2">
    <source>
        <dbReference type="EMBL" id="SEN74339.1"/>
    </source>
</evidence>
<accession>A0A1H8J127</accession>
<dbReference type="Proteomes" id="UP000683429">
    <property type="component" value="Chromosome"/>
</dbReference>
<dbReference type="EMBL" id="CP076607">
    <property type="protein sequence ID" value="QWU16165.1"/>
    <property type="molecule type" value="Genomic_DNA"/>
</dbReference>
<dbReference type="EMBL" id="FODH01000002">
    <property type="protein sequence ID" value="SEN74339.1"/>
    <property type="molecule type" value="Genomic_DNA"/>
</dbReference>
<sequence length="247" mass="28476">MLIDEMIKLDEMYSLLNSISDRYGYYSVAALIIKYNVLSTALEIRITLNKDQSAKFILELNKAINLVKEHYSNTTRKKRVSSELLVRCESIYNNGQEHYIFDREYYYEKYKEASEVQHLVAKATPAVSKYIKAHNFYMYAVNSKMEPFIFKNIIPLREFIEGRKYLKFNDIPIVHPMLLHDYNLTAVGAGEVIFIKNSDNVIKGAIINNKSGHYRPSTKSLIQVSSSFSKSLDLEEDCVVAIEVEGV</sequence>
<dbReference type="AlphaFoldDB" id="A0A1H8J127"/>
<proteinExistence type="predicted"/>